<evidence type="ECO:0000259" key="4">
    <source>
        <dbReference type="Pfam" id="PF00370"/>
    </source>
</evidence>
<evidence type="ECO:0000256" key="1">
    <source>
        <dbReference type="ARBA" id="ARBA00009156"/>
    </source>
</evidence>
<accession>A0ABP2YNT2</accession>
<comment type="caution">
    <text evidence="6">The sequence shown here is derived from an EMBL/GenBank/DDBJ whole genome shotgun (WGS) entry which is preliminary data.</text>
</comment>
<dbReference type="Pfam" id="PF00370">
    <property type="entry name" value="FGGY_N"/>
    <property type="match status" value="1"/>
</dbReference>
<dbReference type="Gene3D" id="3.30.420.40">
    <property type="match status" value="2"/>
</dbReference>
<dbReference type="InterPro" id="IPR043129">
    <property type="entry name" value="ATPase_NBD"/>
</dbReference>
<evidence type="ECO:0000259" key="5">
    <source>
        <dbReference type="Pfam" id="PF02782"/>
    </source>
</evidence>
<feature type="domain" description="Carbohydrate kinase FGGY C-terminal" evidence="5">
    <location>
        <begin position="277"/>
        <end position="476"/>
    </location>
</feature>
<keyword evidence="3 6" id="KW-0418">Kinase</keyword>
<protein>
    <submittedName>
        <fullName evidence="6">Carbohydrate kinase, FGGY family protein</fullName>
    </submittedName>
</protein>
<dbReference type="InterPro" id="IPR018485">
    <property type="entry name" value="FGGY_C"/>
</dbReference>
<evidence type="ECO:0000256" key="3">
    <source>
        <dbReference type="ARBA" id="ARBA00022777"/>
    </source>
</evidence>
<evidence type="ECO:0000256" key="2">
    <source>
        <dbReference type="ARBA" id="ARBA00022679"/>
    </source>
</evidence>
<organism evidence="6 7">
    <name type="scientific">Treponema socranskii subsp. socranskii VPI DR56BR1116 = ATCC 35536</name>
    <dbReference type="NCBI Taxonomy" id="1125725"/>
    <lineage>
        <taxon>Bacteria</taxon>
        <taxon>Pseudomonadati</taxon>
        <taxon>Spirochaetota</taxon>
        <taxon>Spirochaetia</taxon>
        <taxon>Spirochaetales</taxon>
        <taxon>Treponemataceae</taxon>
        <taxon>Treponema</taxon>
    </lineage>
</organism>
<comment type="similarity">
    <text evidence="1">Belongs to the FGGY kinase family.</text>
</comment>
<proteinExistence type="inferred from homology"/>
<dbReference type="Proteomes" id="UP000016646">
    <property type="component" value="Unassembled WGS sequence"/>
</dbReference>
<dbReference type="InterPro" id="IPR050406">
    <property type="entry name" value="FGGY_Carb_Kinase"/>
</dbReference>
<reference evidence="6 7" key="1">
    <citation type="submission" date="2013-08" db="EMBL/GenBank/DDBJ databases">
        <authorList>
            <person name="Durkin A.S."/>
            <person name="Haft D.R."/>
            <person name="McCorrison J."/>
            <person name="Torralba M."/>
            <person name="Gillis M."/>
            <person name="Haft D.H."/>
            <person name="Methe B."/>
            <person name="Sutton G."/>
            <person name="Nelson K.E."/>
        </authorList>
    </citation>
    <scope>NUCLEOTIDE SEQUENCE [LARGE SCALE GENOMIC DNA]</scope>
    <source>
        <strain evidence="6 7">ATCC 35536</strain>
    </source>
</reference>
<keyword evidence="7" id="KW-1185">Reference proteome</keyword>
<feature type="domain" description="Carbohydrate kinase FGGY N-terminal" evidence="4">
    <location>
        <begin position="16"/>
        <end position="242"/>
    </location>
</feature>
<dbReference type="PANTHER" id="PTHR43095:SF5">
    <property type="entry name" value="XYLULOSE KINASE"/>
    <property type="match status" value="1"/>
</dbReference>
<dbReference type="Pfam" id="PF02782">
    <property type="entry name" value="FGGY_C"/>
    <property type="match status" value="1"/>
</dbReference>
<dbReference type="InterPro" id="IPR018484">
    <property type="entry name" value="FGGY_N"/>
</dbReference>
<name>A0ABP2YNT2_TRESO</name>
<dbReference type="GO" id="GO:0016301">
    <property type="term" value="F:kinase activity"/>
    <property type="evidence" value="ECO:0007669"/>
    <property type="project" value="UniProtKB-KW"/>
</dbReference>
<gene>
    <name evidence="6" type="ORF">HMPREF0860_1266</name>
</gene>
<dbReference type="CDD" id="cd07809">
    <property type="entry name" value="ASKHA_NBD_FGGY_BaXK-like"/>
    <property type="match status" value="1"/>
</dbReference>
<dbReference type="PANTHER" id="PTHR43095">
    <property type="entry name" value="SUGAR KINASE"/>
    <property type="match status" value="1"/>
</dbReference>
<evidence type="ECO:0000313" key="6">
    <source>
        <dbReference type="EMBL" id="ERK04743.1"/>
    </source>
</evidence>
<evidence type="ECO:0000313" key="7">
    <source>
        <dbReference type="Proteomes" id="UP000016646"/>
    </source>
</evidence>
<dbReference type="RefSeq" id="WP_021495469.1">
    <property type="nucleotide sequence ID" value="NZ_AVQI01000016.1"/>
</dbReference>
<keyword evidence="2" id="KW-0808">Transferase</keyword>
<sequence>MEAKLIAEEIRSGKAILGIELGSTRIKSVLIDTKNVPVAQGAFDWENSFIDGIWTYPLDKVYEGIAESYARMKEDVMQKYGVELTKLRALGISAMMHGYLAFDKSGNLLVPFRTWRNTITTEAAAKLSALFDYPVPERWSISHLYQAVLNGEKHVGDVAFMTTLSGYVHWKLTGKKVLGVGDASGMFPIDIATKNYNKKMLAQFSSLVAEKKYGWNIESVLPEVLVAGDNAGSLTKEGAALLDKDGMLESGIPLCPPEGDAGTGMVATNSVAKRTGNVSAGTSVFAMVVLEKELSKTYSRKIDLVTTPDGSLTAMAHANNCTGEYDSWIGVFGEAAAALGARFDKSTLYDALLGLALKGDKDCGGLMPYNYISGESMTGLESGRPLFVRTQSAGFSLANFMRAQLFTALGALRTGMDILFDKEHVALDTLVCHGGFFKTAETGLRVMAAAMHTKVAALDTAGEGGPWGIALLASYMVHKNGRSLAQFLNEDVFASSESKTVVPDPADVEGFNTFFTRYTKGLPVVKAATEYIDW</sequence>
<dbReference type="EMBL" id="AVQI01000016">
    <property type="protein sequence ID" value="ERK04743.1"/>
    <property type="molecule type" value="Genomic_DNA"/>
</dbReference>
<dbReference type="SUPFAM" id="SSF53067">
    <property type="entry name" value="Actin-like ATPase domain"/>
    <property type="match status" value="2"/>
</dbReference>